<proteinExistence type="inferred from homology"/>
<keyword evidence="9" id="KW-0489">Methyltransferase</keyword>
<feature type="transmembrane region" description="Helical" evidence="10">
    <location>
        <begin position="224"/>
        <end position="243"/>
    </location>
</feature>
<dbReference type="InterPro" id="IPR010627">
    <property type="entry name" value="Prepilin_pept_A24_N"/>
</dbReference>
<keyword evidence="9" id="KW-0808">Transferase</keyword>
<reference evidence="13" key="1">
    <citation type="journal article" date="2020" name="mSystems">
        <title>Genome- and Community-Level Interaction Insights into Carbon Utilization and Element Cycling Functions of Hydrothermarchaeota in Hydrothermal Sediment.</title>
        <authorList>
            <person name="Zhou Z."/>
            <person name="Liu Y."/>
            <person name="Xu W."/>
            <person name="Pan J."/>
            <person name="Luo Z.H."/>
            <person name="Li M."/>
        </authorList>
    </citation>
    <scope>NUCLEOTIDE SEQUENCE [LARGE SCALE GENOMIC DNA]</scope>
    <source>
        <strain evidence="13">SpSt-780</strain>
    </source>
</reference>
<dbReference type="Pfam" id="PF01478">
    <property type="entry name" value="Peptidase_A24"/>
    <property type="match status" value="1"/>
</dbReference>
<keyword evidence="9" id="KW-0645">Protease</keyword>
<keyword evidence="4" id="KW-0997">Cell inner membrane</keyword>
<dbReference type="EMBL" id="DTHG01000100">
    <property type="protein sequence ID" value="HGW92531.1"/>
    <property type="molecule type" value="Genomic_DNA"/>
</dbReference>
<evidence type="ECO:0000256" key="9">
    <source>
        <dbReference type="RuleBase" id="RU003794"/>
    </source>
</evidence>
<dbReference type="PANTHER" id="PTHR30487:SF0">
    <property type="entry name" value="PREPILIN LEADER PEPTIDASE_N-METHYLTRANSFERASE-RELATED"/>
    <property type="match status" value="1"/>
</dbReference>
<dbReference type="GO" id="GO:0008168">
    <property type="term" value="F:methyltransferase activity"/>
    <property type="evidence" value="ECO:0007669"/>
    <property type="project" value="UniProtKB-KW"/>
</dbReference>
<feature type="transmembrane region" description="Helical" evidence="10">
    <location>
        <begin position="146"/>
        <end position="167"/>
    </location>
</feature>
<dbReference type="GO" id="GO:0005886">
    <property type="term" value="C:plasma membrane"/>
    <property type="evidence" value="ECO:0007669"/>
    <property type="project" value="UniProtKB-SubCell"/>
</dbReference>
<comment type="function">
    <text evidence="9">Plays an essential role in type IV pili and type II pseudopili formation by proteolytically removing the leader sequence from substrate proteins and subsequently monomethylating the alpha-amino group of the newly exposed N-terminal phenylalanine.</text>
</comment>
<comment type="caution">
    <text evidence="13">The sequence shown here is derived from an EMBL/GenBank/DDBJ whole genome shotgun (WGS) entry which is preliminary data.</text>
</comment>
<dbReference type="Pfam" id="PF06750">
    <property type="entry name" value="A24_N_bact"/>
    <property type="match status" value="1"/>
</dbReference>
<sequence length="249" mass="27839">MIIILIFFIGASLGSFLNVIINRLPKKISIVFPPSHCPYCGNKIRFYDNIPVISYIILKGRCRFCKKPISPRYIIVESISGIIPVFLYIRYGFSLDFLKISMYLFLMIPISFIDIETMLIPDVIAIPGIFAGIIISFFKGEIFSSLTGAFAGGITIILIYFTGRFIFKKEAMGLGDIRVAALIGSFTSAPYFFLSLFIASILGSVYGIYFVIKNKKDMKTEIPFGPFLASGGFIVLIFGEYISKLFTFG</sequence>
<feature type="domain" description="Prepilin peptidase A24 N-terminal" evidence="12">
    <location>
        <begin position="9"/>
        <end position="90"/>
    </location>
</feature>
<gene>
    <name evidence="13" type="ORF">ENV67_08360</name>
</gene>
<keyword evidence="3" id="KW-1003">Cell membrane</keyword>
<dbReference type="PANTHER" id="PTHR30487">
    <property type="entry name" value="TYPE 4 PREPILIN-LIKE PROTEINS LEADER PEPTIDE-PROCESSING ENZYME"/>
    <property type="match status" value="1"/>
</dbReference>
<evidence type="ECO:0000256" key="1">
    <source>
        <dbReference type="ARBA" id="ARBA00004429"/>
    </source>
</evidence>
<dbReference type="EC" id="3.4.23.43" evidence="9"/>
<evidence type="ECO:0000256" key="10">
    <source>
        <dbReference type="SAM" id="Phobius"/>
    </source>
</evidence>
<comment type="similarity">
    <text evidence="2 8">Belongs to the peptidase A24 family.</text>
</comment>
<feature type="transmembrane region" description="Helical" evidence="10">
    <location>
        <begin position="122"/>
        <end position="140"/>
    </location>
</feature>
<organism evidence="13">
    <name type="scientific">candidate division WOR-3 bacterium</name>
    <dbReference type="NCBI Taxonomy" id="2052148"/>
    <lineage>
        <taxon>Bacteria</taxon>
        <taxon>Bacteria division WOR-3</taxon>
    </lineage>
</organism>
<accession>A0A7C4UBE0</accession>
<evidence type="ECO:0000256" key="3">
    <source>
        <dbReference type="ARBA" id="ARBA00022475"/>
    </source>
</evidence>
<name>A0A7C4UBE0_UNCW3</name>
<evidence type="ECO:0000259" key="11">
    <source>
        <dbReference type="Pfam" id="PF01478"/>
    </source>
</evidence>
<evidence type="ECO:0000259" key="12">
    <source>
        <dbReference type="Pfam" id="PF06750"/>
    </source>
</evidence>
<keyword evidence="9" id="KW-0378">Hydrolase</keyword>
<feature type="domain" description="Prepilin type IV endopeptidase peptidase" evidence="11">
    <location>
        <begin position="103"/>
        <end position="208"/>
    </location>
</feature>
<feature type="transmembrane region" description="Helical" evidence="10">
    <location>
        <begin position="179"/>
        <end position="212"/>
    </location>
</feature>
<dbReference type="GO" id="GO:0032259">
    <property type="term" value="P:methylation"/>
    <property type="evidence" value="ECO:0007669"/>
    <property type="project" value="UniProtKB-KW"/>
</dbReference>
<dbReference type="InterPro" id="IPR014032">
    <property type="entry name" value="Peptidase_A24A_bac"/>
</dbReference>
<feature type="transmembrane region" description="Helical" evidence="10">
    <location>
        <begin position="6"/>
        <end position="24"/>
    </location>
</feature>
<evidence type="ECO:0000256" key="4">
    <source>
        <dbReference type="ARBA" id="ARBA00022519"/>
    </source>
</evidence>
<protein>
    <recommendedName>
        <fullName evidence="9">Prepilin leader peptidase/N-methyltransferase</fullName>
        <ecNumber evidence="9">2.1.1.-</ecNumber>
        <ecNumber evidence="9">3.4.23.43</ecNumber>
    </recommendedName>
</protein>
<keyword evidence="7 10" id="KW-0472">Membrane</keyword>
<evidence type="ECO:0000256" key="5">
    <source>
        <dbReference type="ARBA" id="ARBA00022692"/>
    </source>
</evidence>
<dbReference type="PRINTS" id="PR00864">
    <property type="entry name" value="PREPILNPTASE"/>
</dbReference>
<evidence type="ECO:0000256" key="7">
    <source>
        <dbReference type="ARBA" id="ARBA00023136"/>
    </source>
</evidence>
<dbReference type="InterPro" id="IPR000045">
    <property type="entry name" value="Prepilin_IV_endopep_pep"/>
</dbReference>
<dbReference type="GO" id="GO:0006465">
    <property type="term" value="P:signal peptide processing"/>
    <property type="evidence" value="ECO:0007669"/>
    <property type="project" value="TreeGrafter"/>
</dbReference>
<feature type="transmembrane region" description="Helical" evidence="10">
    <location>
        <begin position="73"/>
        <end position="91"/>
    </location>
</feature>
<keyword evidence="9" id="KW-0511">Multifunctional enzyme</keyword>
<dbReference type="EC" id="2.1.1.-" evidence="9"/>
<dbReference type="InterPro" id="IPR050882">
    <property type="entry name" value="Prepilin_peptidase/N-MTase"/>
</dbReference>
<keyword evidence="6 10" id="KW-1133">Transmembrane helix</keyword>
<evidence type="ECO:0000256" key="6">
    <source>
        <dbReference type="ARBA" id="ARBA00022989"/>
    </source>
</evidence>
<evidence type="ECO:0000256" key="2">
    <source>
        <dbReference type="ARBA" id="ARBA00005801"/>
    </source>
</evidence>
<evidence type="ECO:0000256" key="8">
    <source>
        <dbReference type="RuleBase" id="RU003793"/>
    </source>
</evidence>
<dbReference type="GO" id="GO:0004190">
    <property type="term" value="F:aspartic-type endopeptidase activity"/>
    <property type="evidence" value="ECO:0007669"/>
    <property type="project" value="UniProtKB-EC"/>
</dbReference>
<evidence type="ECO:0000313" key="13">
    <source>
        <dbReference type="EMBL" id="HGW92531.1"/>
    </source>
</evidence>
<comment type="catalytic activity">
    <reaction evidence="9">
        <text>Typically cleaves a -Gly-|-Phe- bond to release an N-terminal, basic peptide of 5-8 residues from type IV prepilin, and then N-methylates the new N-terminal amino group, the methyl donor being S-adenosyl-L-methionine.</text>
        <dbReference type="EC" id="3.4.23.43"/>
    </reaction>
</comment>
<comment type="subcellular location">
    <subcellularLocation>
        <location evidence="1">Cell inner membrane</location>
        <topology evidence="1">Multi-pass membrane protein</topology>
    </subcellularLocation>
    <subcellularLocation>
        <location evidence="9">Cell membrane</location>
        <topology evidence="9">Multi-pass membrane protein</topology>
    </subcellularLocation>
</comment>
<keyword evidence="5 9" id="KW-0812">Transmembrane</keyword>
<dbReference type="AlphaFoldDB" id="A0A7C4UBE0"/>
<dbReference type="Gene3D" id="1.20.120.1220">
    <property type="match status" value="1"/>
</dbReference>